<gene>
    <name evidence="1" type="ORF">A2311_00890</name>
</gene>
<protein>
    <submittedName>
        <fullName evidence="1">Uncharacterized protein</fullName>
    </submittedName>
</protein>
<comment type="caution">
    <text evidence="1">The sequence shown here is derived from an EMBL/GenBank/DDBJ whole genome shotgun (WGS) entry which is preliminary data.</text>
</comment>
<dbReference type="Proteomes" id="UP000178951">
    <property type="component" value="Unassembled WGS sequence"/>
</dbReference>
<dbReference type="EMBL" id="MEUF01000022">
    <property type="protein sequence ID" value="OGC35664.1"/>
    <property type="molecule type" value="Genomic_DNA"/>
</dbReference>
<proteinExistence type="predicted"/>
<organism evidence="1 2">
    <name type="scientific">candidate division WOR-1 bacterium RIFOXYB2_FULL_48_7</name>
    <dbReference type="NCBI Taxonomy" id="1802583"/>
    <lineage>
        <taxon>Bacteria</taxon>
        <taxon>Bacillati</taxon>
        <taxon>Saganbacteria</taxon>
    </lineage>
</organism>
<evidence type="ECO:0000313" key="1">
    <source>
        <dbReference type="EMBL" id="OGC35664.1"/>
    </source>
</evidence>
<reference evidence="1 2" key="1">
    <citation type="journal article" date="2016" name="Nat. Commun.">
        <title>Thousands of microbial genomes shed light on interconnected biogeochemical processes in an aquifer system.</title>
        <authorList>
            <person name="Anantharaman K."/>
            <person name="Brown C.T."/>
            <person name="Hug L.A."/>
            <person name="Sharon I."/>
            <person name="Castelle C.J."/>
            <person name="Probst A.J."/>
            <person name="Thomas B.C."/>
            <person name="Singh A."/>
            <person name="Wilkins M.J."/>
            <person name="Karaoz U."/>
            <person name="Brodie E.L."/>
            <person name="Williams K.H."/>
            <person name="Hubbard S.S."/>
            <person name="Banfield J.F."/>
        </authorList>
    </citation>
    <scope>NUCLEOTIDE SEQUENCE [LARGE SCALE GENOMIC DNA]</scope>
</reference>
<accession>A0A1F4TSF7</accession>
<evidence type="ECO:0000313" key="2">
    <source>
        <dbReference type="Proteomes" id="UP000178951"/>
    </source>
</evidence>
<dbReference type="AlphaFoldDB" id="A0A1F4TSF7"/>
<sequence length="333" mass="36305">MIKNKKLLGLIIVVACFVVALANIVLFGCSQGSSSSTTSSSSFYTNAANTTPVFKPASVSASSATSEWGSGNPLYTAYYCLREFLASRDEGSVDRSNLYKLLIDVDSVISGVKLKARAITTQEVTSPFASLQKIICDQASNEIGEKRAIALTETENQIEAIVTWIWSDSAAKNEYGIAAVKFNKLTQEITLEATYSVDYDLSDTKTDYNLRCYATGNVATNTFEFKYIVDGNRVVAKGVSRGSGNYMLFKYAGYDNEVKYIVVPGTADEGYFSAQNSSLTQIYSSPDALPASVEAYKTWVVNTDFFTTSELVSDLNQLNVGNSRAGTIYINYQ</sequence>
<dbReference type="PROSITE" id="PS51257">
    <property type="entry name" value="PROKAR_LIPOPROTEIN"/>
    <property type="match status" value="1"/>
</dbReference>
<name>A0A1F4TSF7_UNCSA</name>